<reference evidence="4" key="1">
    <citation type="submission" date="2016-01" db="EMBL/GenBank/DDBJ databases">
        <title>Complete genome of Planococcus rifietoensis type strain M8.</title>
        <authorList>
            <person name="See-Too W.S."/>
        </authorList>
    </citation>
    <scope>NUCLEOTIDE SEQUENCE [LARGE SCALE GENOMIC DNA]</scope>
    <source>
        <strain evidence="4">M8</strain>
    </source>
</reference>
<dbReference type="AlphaFoldDB" id="A0A0U2XE12"/>
<dbReference type="GO" id="GO:0008171">
    <property type="term" value="F:O-methyltransferase activity"/>
    <property type="evidence" value="ECO:0007669"/>
    <property type="project" value="InterPro"/>
</dbReference>
<dbReference type="GO" id="GO:0008757">
    <property type="term" value="F:S-adenosylmethionine-dependent methyltransferase activity"/>
    <property type="evidence" value="ECO:0007669"/>
    <property type="project" value="TreeGrafter"/>
</dbReference>
<dbReference type="EMBL" id="CP013659">
    <property type="protein sequence ID" value="ALS74256.1"/>
    <property type="molecule type" value="Genomic_DNA"/>
</dbReference>
<dbReference type="Proteomes" id="UP000067683">
    <property type="component" value="Chromosome"/>
</dbReference>
<accession>A0A0U2XE12</accession>
<evidence type="ECO:0000313" key="5">
    <source>
        <dbReference type="Proteomes" id="UP000067683"/>
    </source>
</evidence>
<dbReference type="PANTHER" id="PTHR10509:SF14">
    <property type="entry name" value="CAFFEOYL-COA O-METHYLTRANSFERASE 3-RELATED"/>
    <property type="match status" value="1"/>
</dbReference>
<proteinExistence type="predicted"/>
<evidence type="ECO:0000256" key="2">
    <source>
        <dbReference type="ARBA" id="ARBA00022679"/>
    </source>
</evidence>
<organism evidence="4 5">
    <name type="scientific">Planococcus rifietoensis</name>
    <dbReference type="NCBI Taxonomy" id="200991"/>
    <lineage>
        <taxon>Bacteria</taxon>
        <taxon>Bacillati</taxon>
        <taxon>Bacillota</taxon>
        <taxon>Bacilli</taxon>
        <taxon>Bacillales</taxon>
        <taxon>Caryophanaceae</taxon>
        <taxon>Planococcus</taxon>
    </lineage>
</organism>
<dbReference type="RefSeq" id="WP_058380963.1">
    <property type="nucleotide sequence ID" value="NZ_CP013659.2"/>
</dbReference>
<dbReference type="KEGG" id="prt:AUC31_02820"/>
<dbReference type="SUPFAM" id="SSF53335">
    <property type="entry name" value="S-adenosyl-L-methionine-dependent methyltransferases"/>
    <property type="match status" value="1"/>
</dbReference>
<dbReference type="Gene3D" id="3.40.50.150">
    <property type="entry name" value="Vaccinia Virus protein VP39"/>
    <property type="match status" value="1"/>
</dbReference>
<dbReference type="InterPro" id="IPR050362">
    <property type="entry name" value="Cation-dep_OMT"/>
</dbReference>
<sequence length="201" mass="22543">MPGTTIEALFETMRSYAAEHHVPIMEEQGIGELLELLQQQKPQRLLELGTAIGYSALRMADDLPGVSIDTLERDEGRHSKALGFIHESGLEGRVQAICADALELDIAELTPFYDAIFIDAAKGQYERFFNKYESLLSPGGIIYCDNMSMHGMAEQPIKEVPRRKRTMIRNIRSFRETMDGHPGFDCKLLPVGDGLLVCKKK</sequence>
<dbReference type="CDD" id="cd02440">
    <property type="entry name" value="AdoMet_MTases"/>
    <property type="match status" value="1"/>
</dbReference>
<dbReference type="OrthoDB" id="9799672at2"/>
<dbReference type="InterPro" id="IPR002935">
    <property type="entry name" value="SAM_O-MeTrfase"/>
</dbReference>
<keyword evidence="1 4" id="KW-0489">Methyltransferase</keyword>
<gene>
    <name evidence="4" type="ORF">AUC31_02820</name>
</gene>
<keyword evidence="5" id="KW-1185">Reference proteome</keyword>
<dbReference type="InterPro" id="IPR029063">
    <property type="entry name" value="SAM-dependent_MTases_sf"/>
</dbReference>
<keyword evidence="2" id="KW-0808">Transferase</keyword>
<name>A0A0U2XE12_9BACL</name>
<dbReference type="STRING" id="200991.AUC31_02820"/>
<evidence type="ECO:0000256" key="3">
    <source>
        <dbReference type="ARBA" id="ARBA00022691"/>
    </source>
</evidence>
<dbReference type="GO" id="GO:0032259">
    <property type="term" value="P:methylation"/>
    <property type="evidence" value="ECO:0007669"/>
    <property type="project" value="UniProtKB-KW"/>
</dbReference>
<evidence type="ECO:0000256" key="1">
    <source>
        <dbReference type="ARBA" id="ARBA00022603"/>
    </source>
</evidence>
<keyword evidence="3" id="KW-0949">S-adenosyl-L-methionine</keyword>
<dbReference type="Pfam" id="PF01596">
    <property type="entry name" value="Methyltransf_3"/>
    <property type="match status" value="1"/>
</dbReference>
<dbReference type="PROSITE" id="PS51682">
    <property type="entry name" value="SAM_OMT_I"/>
    <property type="match status" value="1"/>
</dbReference>
<evidence type="ECO:0000313" key="4">
    <source>
        <dbReference type="EMBL" id="ALS74256.1"/>
    </source>
</evidence>
<protein>
    <submittedName>
        <fullName evidence="4">SAM-dependent methyltransferase</fullName>
    </submittedName>
</protein>
<dbReference type="PANTHER" id="PTHR10509">
    <property type="entry name" value="O-METHYLTRANSFERASE-RELATED"/>
    <property type="match status" value="1"/>
</dbReference>